<dbReference type="InterPro" id="IPR013783">
    <property type="entry name" value="Ig-like_fold"/>
</dbReference>
<keyword evidence="6" id="KW-0472">Membrane</keyword>
<dbReference type="Proteomes" id="UP000236162">
    <property type="component" value="Unassembled WGS sequence"/>
</dbReference>
<dbReference type="NCBIfam" id="TIGR03715">
    <property type="entry name" value="KxYKxGKxW"/>
    <property type="match status" value="1"/>
</dbReference>
<keyword evidence="2" id="KW-0964">Secreted</keyword>
<evidence type="ECO:0000313" key="9">
    <source>
        <dbReference type="EMBL" id="GBF02821.1"/>
    </source>
</evidence>
<evidence type="ECO:0000256" key="6">
    <source>
        <dbReference type="SAM" id="Phobius"/>
    </source>
</evidence>
<feature type="region of interest" description="Disordered" evidence="5">
    <location>
        <begin position="857"/>
        <end position="880"/>
    </location>
</feature>
<feature type="compositionally biased region" description="Polar residues" evidence="5">
    <location>
        <begin position="904"/>
        <end position="915"/>
    </location>
</feature>
<dbReference type="InterPro" id="IPR032675">
    <property type="entry name" value="LRR_dom_sf"/>
</dbReference>
<reference evidence="8 11" key="2">
    <citation type="submission" date="2018-10" db="EMBL/GenBank/DDBJ databases">
        <title>Genome seuquencing of Lactobacillus species.</title>
        <authorList>
            <person name="Baek C."/>
            <person name="Yi H."/>
        </authorList>
    </citation>
    <scope>NUCLEOTIDE SEQUENCE [LARGE SCALE GENOMIC DNA]</scope>
    <source>
        <strain evidence="8 11">DSM 10667</strain>
    </source>
</reference>
<feature type="region of interest" description="Disordered" evidence="5">
    <location>
        <begin position="897"/>
        <end position="932"/>
    </location>
</feature>
<dbReference type="InterPro" id="IPR022038">
    <property type="entry name" value="Ig-like_bact"/>
</dbReference>
<evidence type="ECO:0000256" key="1">
    <source>
        <dbReference type="ARBA" id="ARBA00022512"/>
    </source>
</evidence>
<feature type="compositionally biased region" description="Basic and acidic residues" evidence="5">
    <location>
        <begin position="869"/>
        <end position="880"/>
    </location>
</feature>
<dbReference type="InterPro" id="IPR011889">
    <property type="entry name" value="Liste_lipo_26"/>
</dbReference>
<evidence type="ECO:0000256" key="4">
    <source>
        <dbReference type="ARBA" id="ARBA00023088"/>
    </source>
</evidence>
<keyword evidence="6" id="KW-1133">Transmembrane helix</keyword>
<evidence type="ECO:0000313" key="8">
    <source>
        <dbReference type="EMBL" id="AYJ39501.1"/>
    </source>
</evidence>
<dbReference type="EMBL" id="BDOR01000015">
    <property type="protein sequence ID" value="GBF02821.1"/>
    <property type="molecule type" value="Genomic_DNA"/>
</dbReference>
<dbReference type="PROSITE" id="PS50847">
    <property type="entry name" value="GRAM_POS_ANCHORING"/>
    <property type="match status" value="1"/>
</dbReference>
<reference evidence="9 10" key="1">
    <citation type="submission" date="2017-04" db="EMBL/GenBank/DDBJ databases">
        <title>In vitro and in silico characterization of Lactobacillus paraplantarum D2-1, a starter culture for soymilk fermentation.</title>
        <authorList>
            <person name="Endo A."/>
            <person name="Sasaki F."/>
            <person name="Maeno S."/>
            <person name="Kanesaki Y."/>
            <person name="Kubota E."/>
            <person name="Torres G.A."/>
            <person name="Tomita S."/>
            <person name="Nakagawa J."/>
        </authorList>
    </citation>
    <scope>NUCLEOTIDE SEQUENCE [LARGE SCALE GENOMIC DNA]</scope>
    <source>
        <strain evidence="9 10">D2-1</strain>
    </source>
</reference>
<dbReference type="NCBIfam" id="TIGR02167">
    <property type="entry name" value="Liste_lipo_26"/>
    <property type="match status" value="2"/>
</dbReference>
<accession>A0AAD0X8Q0</accession>
<feature type="region of interest" description="Disordered" evidence="5">
    <location>
        <begin position="108"/>
        <end position="129"/>
    </location>
</feature>
<dbReference type="Gene3D" id="3.80.10.10">
    <property type="entry name" value="Ribonuclease Inhibitor"/>
    <property type="match status" value="1"/>
</dbReference>
<keyword evidence="3" id="KW-0732">Signal</keyword>
<organism evidence="8 11">
    <name type="scientific">Lactiplantibacillus paraplantarum</name>
    <dbReference type="NCBI Taxonomy" id="60520"/>
    <lineage>
        <taxon>Bacteria</taxon>
        <taxon>Bacillati</taxon>
        <taxon>Bacillota</taxon>
        <taxon>Bacilli</taxon>
        <taxon>Lactobacillales</taxon>
        <taxon>Lactobacillaceae</taxon>
        <taxon>Lactiplantibacillus</taxon>
    </lineage>
</organism>
<keyword evidence="4" id="KW-0572">Peptidoglycan-anchor</keyword>
<keyword evidence="1" id="KW-0134">Cell wall</keyword>
<dbReference type="InterPro" id="IPR019931">
    <property type="entry name" value="LPXTG_anchor"/>
</dbReference>
<feature type="domain" description="Gram-positive cocci surface proteins LPxTG" evidence="7">
    <location>
        <begin position="972"/>
        <end position="1005"/>
    </location>
</feature>
<dbReference type="EMBL" id="CP032744">
    <property type="protein sequence ID" value="AYJ39501.1"/>
    <property type="molecule type" value="Genomic_DNA"/>
</dbReference>
<evidence type="ECO:0000256" key="5">
    <source>
        <dbReference type="SAM" id="MobiDB-lite"/>
    </source>
</evidence>
<name>A0AAD0X8Q0_9LACO</name>
<protein>
    <submittedName>
        <fullName evidence="8">BspA family leucine-rich repeat surface protein</fullName>
    </submittedName>
    <submittedName>
        <fullName evidence="9">Cell surface protein</fullName>
    </submittedName>
</protein>
<sequence>MEKKKNYKMYKSGKAWVFGSITLMALNMQLMNGRADEQEVSDDKVEVSSIVTATVNSVDESPVVQENLAATAEQDEAIIQQDVGDSIKAKDDINEKEIEASESVDNNILLPVTPDTGTTSKQPTDMDDLTAEDSNITQHVDMEQKQDERLVADDSLSLESGVSNDDEQTVEEKTVPAREFERFNVSNSRSDNSSEDSDAMEGTWQPDNYTKGIKWHYDAASGVLVLEGGEIYDSQGTNPWADKSWGAQVVKVVILDKIKIIECGATFFAGLVAVEDYEGLEKIDVSTATDLSYFFLDNLSVKKLDLSSWQVGHVDDMDYMFENRAGTSKLTTINISGWDTGCVTDVDYMFASNEYLTNIIGIESLNVRSLINASYMFYQTGLTQLDLSNWVTTDLEDIEAAFMNMKHLTNLKLSPQIQIDQVTESTSLFEGCTQLTAIDLSGLDFKNITDNANMFTGCTNLKQITLGPKTNLAPMGESSVGLPDVPNNDQFTGYWVNSANPEQRLTSAELVALYSGENTPIGTFIWEINQAILNVHDVTLEVGADWNWAQSIDSLADQFGQSVDVQALYVDNQQAVELSGDIVNTKQPGTYQVTFKYAGKTVTALVIVRADQTSLNIHDIELPAGSSWQAQDAFDSATDKDGQAVDFSDVTVTGDVNTAVPGDYQITYTYGNQSQTITVTVTENKASLNLHQSQVIVHTDGQGTSAWQPQTNFQSATNSDGQTVAWSAIEVLGQPDWTVAGDYQVTYQFKDQTGVLVTATMTVTVIVDEAVKPNASQSDLQVQNSTVMVGDQWQPSDNLLLVKDVNGNALTIADLTVTGRVDTSKVGVYEVTYQYTDANGRVLSKIVTITVNARVERPDTDGANASQAERPDEHGQEHTDNDLMDAADETSHDLATIETDKSDSGTISEANNRKSGQLIGTKPHSVPTTDQMVNTMDGEIDDRRLGKADKATSYSGTTSIVPATAKLGTAVLPQTGSAPSRGGVLGTLLLGLTLFGGWLGRRKQR</sequence>
<evidence type="ECO:0000313" key="11">
    <source>
        <dbReference type="Proteomes" id="UP000277896"/>
    </source>
</evidence>
<feature type="region of interest" description="Disordered" evidence="5">
    <location>
        <begin position="141"/>
        <end position="203"/>
    </location>
</feature>
<dbReference type="Proteomes" id="UP000277896">
    <property type="component" value="Chromosome"/>
</dbReference>
<dbReference type="SUPFAM" id="SSF52058">
    <property type="entry name" value="L domain-like"/>
    <property type="match status" value="1"/>
</dbReference>
<gene>
    <name evidence="8" type="ORF">LP667_12120</name>
    <name evidence="9" type="ORF">LPPLD21_02371</name>
</gene>
<evidence type="ECO:0000313" key="10">
    <source>
        <dbReference type="Proteomes" id="UP000236162"/>
    </source>
</evidence>
<evidence type="ECO:0000256" key="3">
    <source>
        <dbReference type="ARBA" id="ARBA00022729"/>
    </source>
</evidence>
<feature type="compositionally biased region" description="Basic and acidic residues" evidence="5">
    <location>
        <begin position="170"/>
        <end position="182"/>
    </location>
</feature>
<evidence type="ECO:0000259" key="7">
    <source>
        <dbReference type="PROSITE" id="PS50847"/>
    </source>
</evidence>
<proteinExistence type="predicted"/>
<dbReference type="InterPro" id="IPR022263">
    <property type="entry name" value="KxYKxGKxW"/>
</dbReference>
<dbReference type="AlphaFoldDB" id="A0AAD0X8Q0"/>
<dbReference type="Pfam" id="PF07523">
    <property type="entry name" value="Big_3"/>
    <property type="match status" value="4"/>
</dbReference>
<evidence type="ECO:0000256" key="2">
    <source>
        <dbReference type="ARBA" id="ARBA00022525"/>
    </source>
</evidence>
<dbReference type="Pfam" id="PF19258">
    <property type="entry name" value="KxYKxGKxW_sig"/>
    <property type="match status" value="1"/>
</dbReference>
<keyword evidence="6" id="KW-0812">Transmembrane</keyword>
<dbReference type="InterPro" id="IPR005046">
    <property type="entry name" value="DUF285"/>
</dbReference>
<dbReference type="Pfam" id="PF03382">
    <property type="entry name" value="DUF285"/>
    <property type="match status" value="1"/>
</dbReference>
<feature type="transmembrane region" description="Helical" evidence="6">
    <location>
        <begin position="982"/>
        <end position="1000"/>
    </location>
</feature>
<dbReference type="RefSeq" id="WP_056988467.1">
    <property type="nucleotide sequence ID" value="NZ_BDOR01000015.1"/>
</dbReference>
<feature type="compositionally biased region" description="Basic and acidic residues" evidence="5">
    <location>
        <begin position="141"/>
        <end position="152"/>
    </location>
</feature>
<keyword evidence="10" id="KW-1185">Reference proteome</keyword>
<dbReference type="Gene3D" id="2.60.40.10">
    <property type="entry name" value="Immunoglobulins"/>
    <property type="match status" value="4"/>
</dbReference>